<feature type="signal peptide" evidence="2">
    <location>
        <begin position="1"/>
        <end position="21"/>
    </location>
</feature>
<accession>A0ABV5ZTN0</accession>
<dbReference type="EMBL" id="JBHLZU010000008">
    <property type="protein sequence ID" value="MFB9904252.1"/>
    <property type="molecule type" value="Genomic_DNA"/>
</dbReference>
<protein>
    <submittedName>
        <fullName evidence="3">Uncharacterized protein</fullName>
    </submittedName>
</protein>
<dbReference type="RefSeq" id="WP_377851446.1">
    <property type="nucleotide sequence ID" value="NZ_JBHLZU010000008.1"/>
</dbReference>
<evidence type="ECO:0000256" key="2">
    <source>
        <dbReference type="SAM" id="SignalP"/>
    </source>
</evidence>
<organism evidence="3 4">
    <name type="scientific">Allokutzneria oryzae</name>
    <dbReference type="NCBI Taxonomy" id="1378989"/>
    <lineage>
        <taxon>Bacteria</taxon>
        <taxon>Bacillati</taxon>
        <taxon>Actinomycetota</taxon>
        <taxon>Actinomycetes</taxon>
        <taxon>Pseudonocardiales</taxon>
        <taxon>Pseudonocardiaceae</taxon>
        <taxon>Allokutzneria</taxon>
    </lineage>
</organism>
<keyword evidence="4" id="KW-1185">Reference proteome</keyword>
<keyword evidence="2" id="KW-0732">Signal</keyword>
<gene>
    <name evidence="3" type="ORF">ACFFQA_09910</name>
</gene>
<keyword evidence="1" id="KW-1133">Transmembrane helix</keyword>
<evidence type="ECO:0000256" key="1">
    <source>
        <dbReference type="SAM" id="Phobius"/>
    </source>
</evidence>
<reference evidence="3 4" key="1">
    <citation type="submission" date="2024-09" db="EMBL/GenBank/DDBJ databases">
        <authorList>
            <person name="Sun Q."/>
            <person name="Mori K."/>
        </authorList>
    </citation>
    <scope>NUCLEOTIDE SEQUENCE [LARGE SCALE GENOMIC DNA]</scope>
    <source>
        <strain evidence="3 4">TBRC 7907</strain>
    </source>
</reference>
<keyword evidence="1" id="KW-0812">Transmembrane</keyword>
<comment type="caution">
    <text evidence="3">The sequence shown here is derived from an EMBL/GenBank/DDBJ whole genome shotgun (WGS) entry which is preliminary data.</text>
</comment>
<dbReference type="PROSITE" id="PS51257">
    <property type="entry name" value="PROKAR_LIPOPROTEIN"/>
    <property type="match status" value="1"/>
</dbReference>
<dbReference type="Proteomes" id="UP001589693">
    <property type="component" value="Unassembled WGS sequence"/>
</dbReference>
<proteinExistence type="predicted"/>
<evidence type="ECO:0000313" key="3">
    <source>
        <dbReference type="EMBL" id="MFB9904252.1"/>
    </source>
</evidence>
<keyword evidence="1" id="KW-0472">Membrane</keyword>
<feature type="transmembrane region" description="Helical" evidence="1">
    <location>
        <begin position="91"/>
        <end position="116"/>
    </location>
</feature>
<feature type="chain" id="PRO_5045218760" evidence="2">
    <location>
        <begin position="22"/>
        <end position="174"/>
    </location>
</feature>
<name>A0ABV5ZTN0_9PSEU</name>
<sequence>MTKRVVNALIAAAVSCSVALAGSGAASAAHHLDGARPMAAMTATFDPQVEPALVQFFTDILSIPDEVLVQGDQATQSWISVNIPPRAAKHAAAPGTVLGCISAIGQALAGLALPAFKIMKIKRLINDVGGLWEAVRLALGGTSAAEKGEAIATAFAALIAELSGISGISQHCFN</sequence>
<evidence type="ECO:0000313" key="4">
    <source>
        <dbReference type="Proteomes" id="UP001589693"/>
    </source>
</evidence>